<name>A0A418PLF3_9BACT</name>
<proteinExistence type="predicted"/>
<dbReference type="AlphaFoldDB" id="A0A418PLF3"/>
<evidence type="ECO:0000313" key="1">
    <source>
        <dbReference type="EMBL" id="RIW11973.1"/>
    </source>
</evidence>
<organism evidence="1 2">
    <name type="scientific">Algoriphagus lacus</name>
    <dbReference type="NCBI Taxonomy" id="2056311"/>
    <lineage>
        <taxon>Bacteria</taxon>
        <taxon>Pseudomonadati</taxon>
        <taxon>Bacteroidota</taxon>
        <taxon>Cytophagia</taxon>
        <taxon>Cytophagales</taxon>
        <taxon>Cyclobacteriaceae</taxon>
        <taxon>Algoriphagus</taxon>
    </lineage>
</organism>
<keyword evidence="2" id="KW-1185">Reference proteome</keyword>
<dbReference type="Pfam" id="PF19781">
    <property type="entry name" value="DUF6266"/>
    <property type="match status" value="1"/>
</dbReference>
<accession>A0A418PLF3</accession>
<dbReference type="RefSeq" id="WP_119479663.1">
    <property type="nucleotide sequence ID" value="NZ_QXML01000019.1"/>
</dbReference>
<sequence>MGKANDPMLKGLRGKVGNLIFYERNGETYVKAAPRKQSQATKAKTSEPKRISQDVIRQTHAFLKNYKHLLRFGFQEYEVGAKAAYHVAVSYTIKNSFVFKPGSAWKLLDISKVRMSMGNLTEPDQAGVLREGSGVRFSWRDNSWEGSAKPSDEAFAVLVHESREGSRFVYLGSRRSEGSHFLNLDGADPQVRWHAFLAFSQENGYSKERILSNSVYLGEV</sequence>
<dbReference type="InterPro" id="IPR046233">
    <property type="entry name" value="DUF6266"/>
</dbReference>
<protein>
    <submittedName>
        <fullName evidence="1">Uncharacterized protein</fullName>
    </submittedName>
</protein>
<evidence type="ECO:0000313" key="2">
    <source>
        <dbReference type="Proteomes" id="UP000283522"/>
    </source>
</evidence>
<comment type="caution">
    <text evidence="1">The sequence shown here is derived from an EMBL/GenBank/DDBJ whole genome shotgun (WGS) entry which is preliminary data.</text>
</comment>
<dbReference type="OrthoDB" id="821958at2"/>
<dbReference type="Proteomes" id="UP000283522">
    <property type="component" value="Unassembled WGS sequence"/>
</dbReference>
<dbReference type="EMBL" id="QXML01000019">
    <property type="protein sequence ID" value="RIW11973.1"/>
    <property type="molecule type" value="Genomic_DNA"/>
</dbReference>
<gene>
    <name evidence="1" type="ORF">D0X99_20060</name>
</gene>
<reference evidence="1 2" key="1">
    <citation type="submission" date="2018-09" db="EMBL/GenBank/DDBJ databases">
        <authorList>
            <person name="Wang X."/>
            <person name="Du Z."/>
        </authorList>
    </citation>
    <scope>NUCLEOTIDE SEQUENCE [LARGE SCALE GENOMIC DNA]</scope>
    <source>
        <strain evidence="1 2">N3</strain>
    </source>
</reference>